<keyword evidence="8" id="KW-1185">Reference proteome</keyword>
<organism evidence="7 8">
    <name type="scientific">Pseudoxanthomonas dokdonensis</name>
    <dbReference type="NCBI Taxonomy" id="344882"/>
    <lineage>
        <taxon>Bacteria</taxon>
        <taxon>Pseudomonadati</taxon>
        <taxon>Pseudomonadota</taxon>
        <taxon>Gammaproteobacteria</taxon>
        <taxon>Lysobacterales</taxon>
        <taxon>Lysobacteraceae</taxon>
        <taxon>Pseudoxanthomonas</taxon>
    </lineage>
</organism>
<dbReference type="InterPro" id="IPR011765">
    <property type="entry name" value="Pept_M16_N"/>
</dbReference>
<dbReference type="OrthoDB" id="9811314at2"/>
<dbReference type="InterPro" id="IPR001431">
    <property type="entry name" value="Pept_M16_Zn_BS"/>
</dbReference>
<dbReference type="GO" id="GO:0006508">
    <property type="term" value="P:proteolysis"/>
    <property type="evidence" value="ECO:0007669"/>
    <property type="project" value="InterPro"/>
</dbReference>
<comment type="caution">
    <text evidence="7">The sequence shown here is derived from an EMBL/GenBank/DDBJ whole genome shotgun (WGS) entry which is preliminary data.</text>
</comment>
<evidence type="ECO:0000256" key="3">
    <source>
        <dbReference type="RuleBase" id="RU004447"/>
    </source>
</evidence>
<feature type="domain" description="Peptidase M16 N-terminal" evidence="5">
    <location>
        <begin position="52"/>
        <end position="199"/>
    </location>
</feature>
<dbReference type="PROSITE" id="PS00143">
    <property type="entry name" value="INSULINASE"/>
    <property type="match status" value="1"/>
</dbReference>
<dbReference type="PANTHER" id="PTHR11851">
    <property type="entry name" value="METALLOPROTEASE"/>
    <property type="match status" value="1"/>
</dbReference>
<dbReference type="InterPro" id="IPR007863">
    <property type="entry name" value="Peptidase_M16_C"/>
</dbReference>
<accession>A0A0R0D0G7</accession>
<evidence type="ECO:0000256" key="1">
    <source>
        <dbReference type="ARBA" id="ARBA00001947"/>
    </source>
</evidence>
<evidence type="ECO:0000259" key="6">
    <source>
        <dbReference type="Pfam" id="PF05193"/>
    </source>
</evidence>
<keyword evidence="4" id="KW-0732">Signal</keyword>
<dbReference type="AlphaFoldDB" id="A0A0R0D0G7"/>
<dbReference type="PANTHER" id="PTHR11851:SF49">
    <property type="entry name" value="MITOCHONDRIAL-PROCESSING PEPTIDASE SUBUNIT ALPHA"/>
    <property type="match status" value="1"/>
</dbReference>
<comment type="cofactor">
    <cofactor evidence="1">
        <name>Zn(2+)</name>
        <dbReference type="ChEBI" id="CHEBI:29105"/>
    </cofactor>
</comment>
<dbReference type="STRING" id="344882.ABB29_00300"/>
<feature type="domain" description="Peptidase M16 C-terminal" evidence="6">
    <location>
        <begin position="662"/>
        <end position="843"/>
    </location>
</feature>
<evidence type="ECO:0000313" key="8">
    <source>
        <dbReference type="Proteomes" id="UP000052052"/>
    </source>
</evidence>
<evidence type="ECO:0000259" key="5">
    <source>
        <dbReference type="Pfam" id="PF00675"/>
    </source>
</evidence>
<comment type="similarity">
    <text evidence="2 3">Belongs to the peptidase M16 family.</text>
</comment>
<feature type="signal peptide" evidence="4">
    <location>
        <begin position="1"/>
        <end position="25"/>
    </location>
</feature>
<dbReference type="PROSITE" id="PS51257">
    <property type="entry name" value="PROKAR_LIPOPROTEIN"/>
    <property type="match status" value="1"/>
</dbReference>
<proteinExistence type="inferred from homology"/>
<evidence type="ECO:0000256" key="2">
    <source>
        <dbReference type="ARBA" id="ARBA00007261"/>
    </source>
</evidence>
<feature type="chain" id="PRO_5006394959" evidence="4">
    <location>
        <begin position="26"/>
        <end position="920"/>
    </location>
</feature>
<reference evidence="7 8" key="1">
    <citation type="submission" date="2015-05" db="EMBL/GenBank/DDBJ databases">
        <title>Genome sequencing and analysis of members of genus Stenotrophomonas.</title>
        <authorList>
            <person name="Patil P.P."/>
            <person name="Midha S."/>
            <person name="Patil P.B."/>
        </authorList>
    </citation>
    <scope>NUCLEOTIDE SEQUENCE [LARGE SCALE GENOMIC DNA]</scope>
    <source>
        <strain evidence="7 8">DSM 21858</strain>
    </source>
</reference>
<dbReference type="GO" id="GO:0004222">
    <property type="term" value="F:metalloendopeptidase activity"/>
    <property type="evidence" value="ECO:0007669"/>
    <property type="project" value="InterPro"/>
</dbReference>
<evidence type="ECO:0000313" key="7">
    <source>
        <dbReference type="EMBL" id="KRG71950.1"/>
    </source>
</evidence>
<name>A0A0R0D0G7_9GAMM</name>
<dbReference type="Gene3D" id="3.30.830.10">
    <property type="entry name" value="Metalloenzyme, LuxS/M16 peptidase-like"/>
    <property type="match status" value="4"/>
</dbReference>
<evidence type="ECO:0000256" key="4">
    <source>
        <dbReference type="SAM" id="SignalP"/>
    </source>
</evidence>
<sequence length="920" mass="99200">MKSPRIFALSVAVALSLGCPCLALAEVNLPKGMLAGPSIEGISEYRLDNGLRVLLFADASKPTVTVNLVYGVGSVDENYGETGMAHLLEHLMFKGTPSQPDISGEMKKRGIDFNATTSMDRTNYFSSFPANADTLQWVLGMEADRMVHSNIARKDLDSEMTVVRNELESGENNPVGVLLQRIRSSAYLWHNYGNSTIGARSDVEGVPIENLQAFYRRWYQPDNATLIIAGRIDPASTLQQVAARFGPIRKPARKLPVFHTREPAQDGEREVTVRRAGDLQVVAAAYHVPAAGHPDSAALSVLADVIGHSPGGRLHKALVETRMAAGAGAGDEAMHDPGLMTVLAVMPKDADAGKAESVLLAQVEDVAARPVTAQEVDEAKQRIANAYELYFTDVNAVGMGLSENLAAGDWRLLFVSRDAIAKVTADDVNRVAALYLKPSNRTLGRFVPSDGSDRVQVGERPDISTLVDGYVGGSVVSAGEAFDPSPDNIQARTQTLQIGDGLKVALLPKQTRGNTVLVNANFRFGNAQTLRGREDAAGLAGAMLMRGSSSMNRQQIDQRFEALKTQASISGNLQGAGIGLQTRRGQLAEALALAADILRHPAFPQDEFEQLKLQALTGLEAQRQDPSAVAANALARHFDPWPVGHPLHIQTLDESLAAVKALSVEDLRRFHHDFYGTAQGEISIVGDFDPEAVKAQLQVLFADWKAPVAYAPIDTRYSEVAASQQQLQTPDKPNAVLLARHNLPLNVTSPDYPALMIANRILGGSPLKSRLGDRIRQQEGLSYGVVSGISADDSLSGVDDNGSFNVQAIAAPQNMAKLEAALREELARFVKDGITADELRDAVSGTLTEREQARADDASIAAILGDHLFYDRSMQFTSDMDARFKALTVEQVNAAIRKYLHPEQLSVYVAGDFGKVGAQQ</sequence>
<dbReference type="GO" id="GO:0046872">
    <property type="term" value="F:metal ion binding"/>
    <property type="evidence" value="ECO:0007669"/>
    <property type="project" value="InterPro"/>
</dbReference>
<dbReference type="Proteomes" id="UP000052052">
    <property type="component" value="Unassembled WGS sequence"/>
</dbReference>
<feature type="domain" description="Peptidase M16 C-terminal" evidence="6">
    <location>
        <begin position="208"/>
        <end position="382"/>
    </location>
</feature>
<dbReference type="SUPFAM" id="SSF63411">
    <property type="entry name" value="LuxS/MPP-like metallohydrolase"/>
    <property type="match status" value="4"/>
</dbReference>
<dbReference type="InterPro" id="IPR050361">
    <property type="entry name" value="MPP/UQCRC_Complex"/>
</dbReference>
<dbReference type="PATRIC" id="fig|344882.3.peg.61"/>
<dbReference type="EMBL" id="LDJL01000001">
    <property type="protein sequence ID" value="KRG71950.1"/>
    <property type="molecule type" value="Genomic_DNA"/>
</dbReference>
<gene>
    <name evidence="7" type="ORF">ABB29_00300</name>
</gene>
<dbReference type="RefSeq" id="WP_057656613.1">
    <property type="nucleotide sequence ID" value="NZ_LDJL01000001.1"/>
</dbReference>
<protein>
    <submittedName>
        <fullName evidence="7">Peptidase M16</fullName>
    </submittedName>
</protein>
<dbReference type="Pfam" id="PF00675">
    <property type="entry name" value="Peptidase_M16"/>
    <property type="match status" value="1"/>
</dbReference>
<dbReference type="Pfam" id="PF05193">
    <property type="entry name" value="Peptidase_M16_C"/>
    <property type="match status" value="2"/>
</dbReference>
<dbReference type="InterPro" id="IPR011249">
    <property type="entry name" value="Metalloenz_LuxS/M16"/>
</dbReference>